<comment type="caution">
    <text evidence="1">The sequence shown here is derived from an EMBL/GenBank/DDBJ whole genome shotgun (WGS) entry which is preliminary data.</text>
</comment>
<organism evidence="1 2">
    <name type="scientific">Ixodes persulcatus</name>
    <name type="common">Taiga tick</name>
    <dbReference type="NCBI Taxonomy" id="34615"/>
    <lineage>
        <taxon>Eukaryota</taxon>
        <taxon>Metazoa</taxon>
        <taxon>Ecdysozoa</taxon>
        <taxon>Arthropoda</taxon>
        <taxon>Chelicerata</taxon>
        <taxon>Arachnida</taxon>
        <taxon>Acari</taxon>
        <taxon>Parasitiformes</taxon>
        <taxon>Ixodida</taxon>
        <taxon>Ixodoidea</taxon>
        <taxon>Ixodidae</taxon>
        <taxon>Ixodinae</taxon>
        <taxon>Ixodes</taxon>
    </lineage>
</organism>
<dbReference type="EMBL" id="JABSTQ010010741">
    <property type="protein sequence ID" value="KAG0418344.1"/>
    <property type="molecule type" value="Genomic_DNA"/>
</dbReference>
<protein>
    <submittedName>
        <fullName evidence="1">Uncharacterized protein</fullName>
    </submittedName>
</protein>
<sequence length="53" mass="5953">GCGSIPSSSKYYSNNPRTSSGAFRRSFSAYRKTVVRLRKQQKQVPRNASEALE</sequence>
<gene>
    <name evidence="1" type="ORF">HPB47_004933</name>
</gene>
<accession>A0AC60PF85</accession>
<evidence type="ECO:0000313" key="1">
    <source>
        <dbReference type="EMBL" id="KAG0418344.1"/>
    </source>
</evidence>
<feature type="non-terminal residue" evidence="1">
    <location>
        <position position="1"/>
    </location>
</feature>
<reference evidence="1 2" key="1">
    <citation type="journal article" date="2020" name="Cell">
        <title>Large-Scale Comparative Analyses of Tick Genomes Elucidate Their Genetic Diversity and Vector Capacities.</title>
        <authorList>
            <consortium name="Tick Genome and Microbiome Consortium (TIGMIC)"/>
            <person name="Jia N."/>
            <person name="Wang J."/>
            <person name="Shi W."/>
            <person name="Du L."/>
            <person name="Sun Y."/>
            <person name="Zhan W."/>
            <person name="Jiang J.F."/>
            <person name="Wang Q."/>
            <person name="Zhang B."/>
            <person name="Ji P."/>
            <person name="Bell-Sakyi L."/>
            <person name="Cui X.M."/>
            <person name="Yuan T.T."/>
            <person name="Jiang B.G."/>
            <person name="Yang W.F."/>
            <person name="Lam T.T."/>
            <person name="Chang Q.C."/>
            <person name="Ding S.J."/>
            <person name="Wang X.J."/>
            <person name="Zhu J.G."/>
            <person name="Ruan X.D."/>
            <person name="Zhao L."/>
            <person name="Wei J.T."/>
            <person name="Ye R.Z."/>
            <person name="Que T.C."/>
            <person name="Du C.H."/>
            <person name="Zhou Y.H."/>
            <person name="Cheng J.X."/>
            <person name="Dai P.F."/>
            <person name="Guo W.B."/>
            <person name="Han X.H."/>
            <person name="Huang E.J."/>
            <person name="Li L.F."/>
            <person name="Wei W."/>
            <person name="Gao Y.C."/>
            <person name="Liu J.Z."/>
            <person name="Shao H.Z."/>
            <person name="Wang X."/>
            <person name="Wang C.C."/>
            <person name="Yang T.C."/>
            <person name="Huo Q.B."/>
            <person name="Li W."/>
            <person name="Chen H.Y."/>
            <person name="Chen S.E."/>
            <person name="Zhou L.G."/>
            <person name="Ni X.B."/>
            <person name="Tian J.H."/>
            <person name="Sheng Y."/>
            <person name="Liu T."/>
            <person name="Pan Y.S."/>
            <person name="Xia L.Y."/>
            <person name="Li J."/>
            <person name="Zhao F."/>
            <person name="Cao W.C."/>
        </authorList>
    </citation>
    <scope>NUCLEOTIDE SEQUENCE [LARGE SCALE GENOMIC DNA]</scope>
    <source>
        <strain evidence="1">Iper-2018</strain>
    </source>
</reference>
<dbReference type="Proteomes" id="UP000805193">
    <property type="component" value="Unassembled WGS sequence"/>
</dbReference>
<feature type="non-terminal residue" evidence="1">
    <location>
        <position position="53"/>
    </location>
</feature>
<name>A0AC60PF85_IXOPE</name>
<evidence type="ECO:0000313" key="2">
    <source>
        <dbReference type="Proteomes" id="UP000805193"/>
    </source>
</evidence>
<proteinExistence type="predicted"/>
<keyword evidence="2" id="KW-1185">Reference proteome</keyword>